<feature type="signal peptide" evidence="1">
    <location>
        <begin position="1"/>
        <end position="22"/>
    </location>
</feature>
<dbReference type="EMBL" id="JACSQU010000001">
    <property type="protein sequence ID" value="MBD7941178.1"/>
    <property type="molecule type" value="Genomic_DNA"/>
</dbReference>
<dbReference type="RefSeq" id="WP_191743488.1">
    <property type="nucleotide sequence ID" value="NZ_JACSQU010000001.1"/>
</dbReference>
<dbReference type="Proteomes" id="UP000638918">
    <property type="component" value="Unassembled WGS sequence"/>
</dbReference>
<evidence type="ECO:0000313" key="3">
    <source>
        <dbReference type="Proteomes" id="UP000638918"/>
    </source>
</evidence>
<comment type="caution">
    <text evidence="2">The sequence shown here is derived from an EMBL/GenBank/DDBJ whole genome shotgun (WGS) entry which is preliminary data.</text>
</comment>
<protein>
    <submittedName>
        <fullName evidence="2">Uncharacterized protein</fullName>
    </submittedName>
</protein>
<keyword evidence="1" id="KW-0732">Signal</keyword>
<proteinExistence type="predicted"/>
<accession>A0ABR8R092</accession>
<feature type="chain" id="PRO_5046935289" evidence="1">
    <location>
        <begin position="23"/>
        <end position="317"/>
    </location>
</feature>
<gene>
    <name evidence="2" type="ORF">H9656_07245</name>
</gene>
<evidence type="ECO:0000313" key="2">
    <source>
        <dbReference type="EMBL" id="MBD7941178.1"/>
    </source>
</evidence>
<dbReference type="PROSITE" id="PS51257">
    <property type="entry name" value="PROKAR_LIPOPROTEIN"/>
    <property type="match status" value="1"/>
</dbReference>
<sequence>MKKLLLAAAAFAALAAPQAAVAGCAEFQITGTDLSLSYDPFSAAPVERSFTLRVRRVDSMATAVRFLLADTDSPAAAPRIGTGPAGYDIRWNRDTSRQVFVGGAVQPNATNGALVHFGEGPSGDVVTETLRFSLPAGQDAAAGDYYEALEARFVCYSGDQMLGSPDFQQGAGLAVDLNVPERISTYVGAAGVRRGEIAFGPLDSTGGVASRSLVVTTQSTVPYDIGVAAKWGRLQRRDGDSYGLNYAMRLSGIPVQAGSALSCTRTPAPSGRAHPFQVDLAQDQAARIPAGGYTDTVTLTFTPRAGLSSPDGCSGRL</sequence>
<organism evidence="2 3">
    <name type="scientific">Brevundimonas guildfordensis</name>
    <dbReference type="NCBI Taxonomy" id="2762241"/>
    <lineage>
        <taxon>Bacteria</taxon>
        <taxon>Pseudomonadati</taxon>
        <taxon>Pseudomonadota</taxon>
        <taxon>Alphaproteobacteria</taxon>
        <taxon>Caulobacterales</taxon>
        <taxon>Caulobacteraceae</taxon>
        <taxon>Brevundimonas</taxon>
    </lineage>
</organism>
<keyword evidence="3" id="KW-1185">Reference proteome</keyword>
<evidence type="ECO:0000256" key="1">
    <source>
        <dbReference type="SAM" id="SignalP"/>
    </source>
</evidence>
<name>A0ABR8R092_9CAUL</name>
<reference evidence="2 3" key="1">
    <citation type="submission" date="2020-08" db="EMBL/GenBank/DDBJ databases">
        <title>A Genomic Blueprint of the Chicken Gut Microbiome.</title>
        <authorList>
            <person name="Gilroy R."/>
            <person name="Ravi A."/>
            <person name="Getino M."/>
            <person name="Pursley I."/>
            <person name="Horton D.L."/>
            <person name="Alikhan N.-F."/>
            <person name="Baker D."/>
            <person name="Gharbi K."/>
            <person name="Hall N."/>
            <person name="Watson M."/>
            <person name="Adriaenssens E.M."/>
            <person name="Foster-Nyarko E."/>
            <person name="Jarju S."/>
            <person name="Secka A."/>
            <person name="Antonio M."/>
            <person name="Oren A."/>
            <person name="Chaudhuri R."/>
            <person name="La Ragione R.M."/>
            <person name="Hildebrand F."/>
            <person name="Pallen M.J."/>
        </authorList>
    </citation>
    <scope>NUCLEOTIDE SEQUENCE [LARGE SCALE GENOMIC DNA]</scope>
    <source>
        <strain evidence="2 3">Sa3CVA3</strain>
    </source>
</reference>